<dbReference type="Proteomes" id="UP000007799">
    <property type="component" value="Unassembled WGS sequence"/>
</dbReference>
<dbReference type="InterPro" id="IPR016487">
    <property type="entry name" value="Lsm6/sSmF"/>
</dbReference>
<keyword evidence="16" id="KW-1185">Reference proteome</keyword>
<dbReference type="GO" id="GO:0030490">
    <property type="term" value="P:maturation of SSU-rRNA"/>
    <property type="evidence" value="ECO:0007669"/>
    <property type="project" value="TreeGrafter"/>
</dbReference>
<evidence type="ECO:0000256" key="5">
    <source>
        <dbReference type="ARBA" id="ARBA00022552"/>
    </source>
</evidence>
<dbReference type="GO" id="GO:0005730">
    <property type="term" value="C:nucleolus"/>
    <property type="evidence" value="ECO:0007669"/>
    <property type="project" value="TreeGrafter"/>
</dbReference>
<evidence type="ECO:0000256" key="11">
    <source>
        <dbReference type="ARBA" id="ARBA00023242"/>
    </source>
</evidence>
<keyword evidence="10 13" id="KW-0508">mRNA splicing</keyword>
<evidence type="ECO:0000256" key="4">
    <source>
        <dbReference type="ARBA" id="ARBA00022490"/>
    </source>
</evidence>
<keyword evidence="4" id="KW-0963">Cytoplasm</keyword>
<comment type="subcellular location">
    <subcellularLocation>
        <location evidence="2">Cytoplasm</location>
    </subcellularLocation>
    <subcellularLocation>
        <location evidence="1 13">Nucleus</location>
    </subcellularLocation>
</comment>
<evidence type="ECO:0000256" key="1">
    <source>
        <dbReference type="ARBA" id="ARBA00004123"/>
    </source>
</evidence>
<gene>
    <name evidence="15" type="ORF">PTSG_05064</name>
</gene>
<dbReference type="Pfam" id="PF01423">
    <property type="entry name" value="LSM"/>
    <property type="match status" value="1"/>
</dbReference>
<evidence type="ECO:0000256" key="12">
    <source>
        <dbReference type="ARBA" id="ARBA00023274"/>
    </source>
</evidence>
<dbReference type="AlphaFoldDB" id="F2U9E9"/>
<comment type="similarity">
    <text evidence="3 13">Belongs to the snRNP Sm proteins family. SmF/LSm6 subfamily.</text>
</comment>
<dbReference type="GO" id="GO:0046540">
    <property type="term" value="C:U4/U6 x U5 tri-snRNP complex"/>
    <property type="evidence" value="ECO:0007669"/>
    <property type="project" value="TreeGrafter"/>
</dbReference>
<evidence type="ECO:0000256" key="2">
    <source>
        <dbReference type="ARBA" id="ARBA00004496"/>
    </source>
</evidence>
<dbReference type="InterPro" id="IPR001163">
    <property type="entry name" value="Sm_dom_euk/arc"/>
</dbReference>
<dbReference type="CDD" id="cd01726">
    <property type="entry name" value="LSm6"/>
    <property type="match status" value="1"/>
</dbReference>
<keyword evidence="8 13" id="KW-0747">Spliceosome</keyword>
<dbReference type="InterPro" id="IPR047575">
    <property type="entry name" value="Sm"/>
</dbReference>
<dbReference type="PANTHER" id="PTHR11021:SF1">
    <property type="entry name" value="U6 SNRNA-ASSOCIATED SM-LIKE PROTEIN LSM6"/>
    <property type="match status" value="1"/>
</dbReference>
<dbReference type="InParanoid" id="F2U9E9"/>
<evidence type="ECO:0000256" key="8">
    <source>
        <dbReference type="ARBA" id="ARBA00022728"/>
    </source>
</evidence>
<evidence type="ECO:0000256" key="13">
    <source>
        <dbReference type="PIRNR" id="PIRNR006609"/>
    </source>
</evidence>
<keyword evidence="5" id="KW-0698">rRNA processing</keyword>
<dbReference type="PANTHER" id="PTHR11021">
    <property type="entry name" value="SMALL NUCLEAR RIBONUCLEOPROTEIN F SNRNP-F"/>
    <property type="match status" value="1"/>
</dbReference>
<dbReference type="EMBL" id="GL832965">
    <property type="protein sequence ID" value="EGD73352.1"/>
    <property type="molecule type" value="Genomic_DNA"/>
</dbReference>
<evidence type="ECO:0000256" key="6">
    <source>
        <dbReference type="ARBA" id="ARBA00022664"/>
    </source>
</evidence>
<dbReference type="InterPro" id="IPR010920">
    <property type="entry name" value="LSM_dom_sf"/>
</dbReference>
<reference evidence="15" key="1">
    <citation type="submission" date="2009-08" db="EMBL/GenBank/DDBJ databases">
        <title>Annotation of Salpingoeca rosetta.</title>
        <authorList>
            <consortium name="The Broad Institute Genome Sequencing Platform"/>
            <person name="Russ C."/>
            <person name="Cuomo C."/>
            <person name="Burger G."/>
            <person name="Gray M.W."/>
            <person name="Holland P.W.H."/>
            <person name="King N."/>
            <person name="Lang F.B.F."/>
            <person name="Roger A.J."/>
            <person name="Ruiz-Trillo I."/>
            <person name="Young S.K."/>
            <person name="Zeng Q."/>
            <person name="Gargeya S."/>
            <person name="Alvarado L."/>
            <person name="Berlin A."/>
            <person name="Chapman S.B."/>
            <person name="Chen Z."/>
            <person name="Freedman E."/>
            <person name="Gellesch M."/>
            <person name="Goldberg J."/>
            <person name="Griggs A."/>
            <person name="Gujja S."/>
            <person name="Heilman E."/>
            <person name="Heiman D."/>
            <person name="Howarth C."/>
            <person name="Mehta T."/>
            <person name="Neiman D."/>
            <person name="Pearson M."/>
            <person name="Roberts A."/>
            <person name="Saif S."/>
            <person name="Shea T."/>
            <person name="Shenoy N."/>
            <person name="Sisk P."/>
            <person name="Stolte C."/>
            <person name="Sykes S."/>
            <person name="White J."/>
            <person name="Yandava C."/>
            <person name="Haas B."/>
            <person name="Nusbaum C."/>
            <person name="Birren B."/>
        </authorList>
    </citation>
    <scope>NUCLEOTIDE SEQUENCE [LARGE SCALE GENOMIC DNA]</scope>
    <source>
        <strain evidence="15">ATCC 50818</strain>
    </source>
</reference>
<name>F2U9E9_SALR5</name>
<keyword evidence="12 13" id="KW-0687">Ribonucleoprotein</keyword>
<evidence type="ECO:0000256" key="7">
    <source>
        <dbReference type="ARBA" id="ARBA00022694"/>
    </source>
</evidence>
<organism evidence="16">
    <name type="scientific">Salpingoeca rosetta (strain ATCC 50818 / BSB-021)</name>
    <dbReference type="NCBI Taxonomy" id="946362"/>
    <lineage>
        <taxon>Eukaryota</taxon>
        <taxon>Choanoflagellata</taxon>
        <taxon>Craspedida</taxon>
        <taxon>Salpingoecidae</taxon>
        <taxon>Salpingoeca</taxon>
    </lineage>
</organism>
<dbReference type="OrthoDB" id="268799at2759"/>
<keyword evidence="6 13" id="KW-0507">mRNA processing</keyword>
<proteinExistence type="inferred from homology"/>
<dbReference type="Gene3D" id="2.30.30.100">
    <property type="match status" value="1"/>
</dbReference>
<dbReference type="OMA" id="MYISEQK"/>
<dbReference type="GO" id="GO:0000932">
    <property type="term" value="C:P-body"/>
    <property type="evidence" value="ECO:0007669"/>
    <property type="project" value="TreeGrafter"/>
</dbReference>
<evidence type="ECO:0000313" key="15">
    <source>
        <dbReference type="EMBL" id="EGD73352.1"/>
    </source>
</evidence>
<feature type="domain" description="Sm" evidence="14">
    <location>
        <begin position="4"/>
        <end position="76"/>
    </location>
</feature>
<dbReference type="GO" id="GO:0000398">
    <property type="term" value="P:mRNA splicing, via spliceosome"/>
    <property type="evidence" value="ECO:0007669"/>
    <property type="project" value="InterPro"/>
</dbReference>
<dbReference type="KEGG" id="sre:PTSG_05064"/>
<dbReference type="PIRSF" id="PIRSF006609">
    <property type="entry name" value="snRNP_SmF"/>
    <property type="match status" value="1"/>
</dbReference>
<dbReference type="PROSITE" id="PS52002">
    <property type="entry name" value="SM"/>
    <property type="match status" value="1"/>
</dbReference>
<dbReference type="FunCoup" id="F2U9E9">
    <property type="interactions" value="1303"/>
</dbReference>
<evidence type="ECO:0000256" key="9">
    <source>
        <dbReference type="ARBA" id="ARBA00022884"/>
    </source>
</evidence>
<dbReference type="SMART" id="SM00651">
    <property type="entry name" value="Sm"/>
    <property type="match status" value="1"/>
</dbReference>
<dbReference type="GO" id="GO:0005688">
    <property type="term" value="C:U6 snRNP"/>
    <property type="evidence" value="ECO:0007669"/>
    <property type="project" value="TreeGrafter"/>
</dbReference>
<evidence type="ECO:0000259" key="14">
    <source>
        <dbReference type="PROSITE" id="PS52002"/>
    </source>
</evidence>
<dbReference type="STRING" id="946362.F2U9E9"/>
<dbReference type="GO" id="GO:0008033">
    <property type="term" value="P:tRNA processing"/>
    <property type="evidence" value="ECO:0007669"/>
    <property type="project" value="UniProtKB-KW"/>
</dbReference>
<accession>F2U9E9</accession>
<dbReference type="GO" id="GO:0005732">
    <property type="term" value="C:sno(s)RNA-containing ribonucleoprotein complex"/>
    <property type="evidence" value="ECO:0007669"/>
    <property type="project" value="TreeGrafter"/>
</dbReference>
<keyword evidence="7" id="KW-0819">tRNA processing</keyword>
<keyword evidence="9 13" id="KW-0694">RNA-binding</keyword>
<dbReference type="RefSeq" id="XP_004994382.1">
    <property type="nucleotide sequence ID" value="XM_004994325.1"/>
</dbReference>
<keyword evidence="11 13" id="KW-0539">Nucleus</keyword>
<dbReference type="GO" id="GO:0003723">
    <property type="term" value="F:RNA binding"/>
    <property type="evidence" value="ECO:0007669"/>
    <property type="project" value="UniProtKB-UniRule"/>
</dbReference>
<dbReference type="GO" id="GO:0005681">
    <property type="term" value="C:spliceosomal complex"/>
    <property type="evidence" value="ECO:0007669"/>
    <property type="project" value="UniProtKB-KW"/>
</dbReference>
<dbReference type="eggNOG" id="KOG1783">
    <property type="taxonomic scope" value="Eukaryota"/>
</dbReference>
<protein>
    <submittedName>
        <fullName evidence="15">LSM domain-containing protein</fullName>
    </submittedName>
</protein>
<evidence type="ECO:0000256" key="10">
    <source>
        <dbReference type="ARBA" id="ARBA00023187"/>
    </source>
</evidence>
<dbReference type="FunFam" id="2.30.30.100:FF:000044">
    <property type="entry name" value="Probable U6 snRNA-associated Sm-like protein LSm6"/>
    <property type="match status" value="1"/>
</dbReference>
<dbReference type="GeneID" id="16074963"/>
<sequence>MSDKPSDFLKKIHRQKVVVKLNSGITFTGRLAALDAFMNVALEDTEEYVNGKQTAKYGDAFVRGNNVLYISPAEEEE</sequence>
<dbReference type="SUPFAM" id="SSF50182">
    <property type="entry name" value="Sm-like ribonucleoproteins"/>
    <property type="match status" value="1"/>
</dbReference>
<evidence type="ECO:0000313" key="16">
    <source>
        <dbReference type="Proteomes" id="UP000007799"/>
    </source>
</evidence>
<evidence type="ECO:0000256" key="3">
    <source>
        <dbReference type="ARBA" id="ARBA00007927"/>
    </source>
</evidence>